<evidence type="ECO:0000256" key="2">
    <source>
        <dbReference type="ARBA" id="ARBA00022771"/>
    </source>
</evidence>
<feature type="compositionally biased region" description="Polar residues" evidence="5">
    <location>
        <begin position="19"/>
        <end position="35"/>
    </location>
</feature>
<name>A0A9P6LKS2_9PEZI</name>
<dbReference type="Gene3D" id="4.10.1000.10">
    <property type="entry name" value="Zinc finger, CCCH-type"/>
    <property type="match status" value="1"/>
</dbReference>
<evidence type="ECO:0000313" key="8">
    <source>
        <dbReference type="Proteomes" id="UP000781932"/>
    </source>
</evidence>
<feature type="compositionally biased region" description="Pro residues" evidence="5">
    <location>
        <begin position="178"/>
        <end position="188"/>
    </location>
</feature>
<keyword evidence="1 4" id="KW-0479">Metal-binding</keyword>
<feature type="compositionally biased region" description="Basic residues" evidence="5">
    <location>
        <begin position="273"/>
        <end position="282"/>
    </location>
</feature>
<dbReference type="InterPro" id="IPR036855">
    <property type="entry name" value="Znf_CCCH_sf"/>
</dbReference>
<keyword evidence="2 4" id="KW-0863">Zinc-finger</keyword>
<evidence type="ECO:0000256" key="4">
    <source>
        <dbReference type="PROSITE-ProRule" id="PRU00723"/>
    </source>
</evidence>
<reference evidence="7" key="2">
    <citation type="submission" date="2020-11" db="EMBL/GenBank/DDBJ databases">
        <title>Whole genome sequencing of Colletotrichum sp.</title>
        <authorList>
            <person name="Li H."/>
        </authorList>
    </citation>
    <scope>NUCLEOTIDE SEQUENCE</scope>
    <source>
        <strain evidence="7">CkLH20</strain>
    </source>
</reference>
<evidence type="ECO:0000259" key="6">
    <source>
        <dbReference type="PROSITE" id="PS50103"/>
    </source>
</evidence>
<keyword evidence="3 4" id="KW-0862">Zinc</keyword>
<dbReference type="EMBL" id="JAATWM020000017">
    <property type="protein sequence ID" value="KAF9876466.1"/>
    <property type="molecule type" value="Genomic_DNA"/>
</dbReference>
<dbReference type="AlphaFoldDB" id="A0A9P6LKS2"/>
<dbReference type="OrthoDB" id="411372at2759"/>
<organism evidence="7 8">
    <name type="scientific">Colletotrichum karsti</name>
    <dbReference type="NCBI Taxonomy" id="1095194"/>
    <lineage>
        <taxon>Eukaryota</taxon>
        <taxon>Fungi</taxon>
        <taxon>Dikarya</taxon>
        <taxon>Ascomycota</taxon>
        <taxon>Pezizomycotina</taxon>
        <taxon>Sordariomycetes</taxon>
        <taxon>Hypocreomycetidae</taxon>
        <taxon>Glomerellales</taxon>
        <taxon>Glomerellaceae</taxon>
        <taxon>Colletotrichum</taxon>
        <taxon>Colletotrichum boninense species complex</taxon>
    </lineage>
</organism>
<feature type="compositionally biased region" description="Basic and acidic residues" evidence="5">
    <location>
        <begin position="221"/>
        <end position="246"/>
    </location>
</feature>
<feature type="compositionally biased region" description="Low complexity" evidence="5">
    <location>
        <begin position="355"/>
        <end position="376"/>
    </location>
</feature>
<feature type="region of interest" description="Disordered" evidence="5">
    <location>
        <begin position="355"/>
        <end position="379"/>
    </location>
</feature>
<dbReference type="Proteomes" id="UP000781932">
    <property type="component" value="Unassembled WGS sequence"/>
</dbReference>
<sequence>MYPEYTMPAATPSADETKGLSQSMHNPHNAGQSTRPKYDSPPRPEHFVVRKGPEGNTIVPLIPIDMLPDYVELVGVPRVLTIKETTSMKNLGEYIKQPGQYRLHFVASPLEKAYDTPSNDGKEVLGKAADEDSSFQREKPALEILPDNLTGTSGSGSGSAKKTVRPETKTRSKAAPVQAPPPAVPTPPRRVLDWADDTESVSTDDFSGAENSSGSSRNNGKRRDNRQDKTMSEMEKSTAETADRMLKVAAAASAHRLAPTRSASAPMTSSSSGKKKTSKPKFSRPAGSLCRHWCQTGQCSFGTDCRYTHQMPVTLEDLADVGLMELPVWWRKLAGLPSEGTIDVRIFSAASAVAAGSSDSGSSSSSRKKSPGPASAGASPVVYLSKKTKLRAHNEERRLAEEFHAVRLGVERAQASASPVPIAGENGKRKMGSGSAGILAKKPQQEAEPVVARVVPASEPVVEKLVDI</sequence>
<evidence type="ECO:0000256" key="3">
    <source>
        <dbReference type="ARBA" id="ARBA00022833"/>
    </source>
</evidence>
<accession>A0A9P6LKS2</accession>
<feature type="region of interest" description="Disordered" evidence="5">
    <location>
        <begin position="114"/>
        <end position="287"/>
    </location>
</feature>
<evidence type="ECO:0000256" key="5">
    <source>
        <dbReference type="SAM" id="MobiDB-lite"/>
    </source>
</evidence>
<feature type="domain" description="C3H1-type" evidence="6">
    <location>
        <begin position="284"/>
        <end position="312"/>
    </location>
</feature>
<proteinExistence type="predicted"/>
<feature type="compositionally biased region" description="Basic and acidic residues" evidence="5">
    <location>
        <begin position="120"/>
        <end position="141"/>
    </location>
</feature>
<reference evidence="7" key="1">
    <citation type="submission" date="2020-03" db="EMBL/GenBank/DDBJ databases">
        <authorList>
            <person name="He L."/>
        </authorList>
    </citation>
    <scope>NUCLEOTIDE SEQUENCE</scope>
    <source>
        <strain evidence="7">CkLH20</strain>
    </source>
</reference>
<dbReference type="SUPFAM" id="SSF90229">
    <property type="entry name" value="CCCH zinc finger"/>
    <property type="match status" value="1"/>
</dbReference>
<evidence type="ECO:0000313" key="7">
    <source>
        <dbReference type="EMBL" id="KAF9876466.1"/>
    </source>
</evidence>
<dbReference type="RefSeq" id="XP_038745927.1">
    <property type="nucleotide sequence ID" value="XM_038888591.1"/>
</dbReference>
<dbReference type="PROSITE" id="PS50103">
    <property type="entry name" value="ZF_C3H1"/>
    <property type="match status" value="1"/>
</dbReference>
<dbReference type="InterPro" id="IPR000571">
    <property type="entry name" value="Znf_CCCH"/>
</dbReference>
<feature type="region of interest" description="Disordered" evidence="5">
    <location>
        <begin position="420"/>
        <end position="447"/>
    </location>
</feature>
<protein>
    <recommendedName>
        <fullName evidence="6">C3H1-type domain-containing protein</fullName>
    </recommendedName>
</protein>
<feature type="compositionally biased region" description="Basic and acidic residues" evidence="5">
    <location>
        <begin position="36"/>
        <end position="46"/>
    </location>
</feature>
<feature type="compositionally biased region" description="Low complexity" evidence="5">
    <location>
        <begin position="259"/>
        <end position="272"/>
    </location>
</feature>
<feature type="zinc finger region" description="C3H1-type" evidence="4">
    <location>
        <begin position="284"/>
        <end position="312"/>
    </location>
</feature>
<feature type="region of interest" description="Disordered" evidence="5">
    <location>
        <begin position="1"/>
        <end position="46"/>
    </location>
</feature>
<gene>
    <name evidence="7" type="ORF">CkaCkLH20_05874</name>
</gene>
<dbReference type="GeneID" id="62161665"/>
<keyword evidence="8" id="KW-1185">Reference proteome</keyword>
<comment type="caution">
    <text evidence="7">The sequence shown here is derived from an EMBL/GenBank/DDBJ whole genome shotgun (WGS) entry which is preliminary data.</text>
</comment>
<dbReference type="GO" id="GO:0008270">
    <property type="term" value="F:zinc ion binding"/>
    <property type="evidence" value="ECO:0007669"/>
    <property type="project" value="UniProtKB-KW"/>
</dbReference>
<evidence type="ECO:0000256" key="1">
    <source>
        <dbReference type="ARBA" id="ARBA00022723"/>
    </source>
</evidence>